<dbReference type="SUPFAM" id="SSF53383">
    <property type="entry name" value="PLP-dependent transferases"/>
    <property type="match status" value="1"/>
</dbReference>
<gene>
    <name evidence="1" type="ORF">SAMN00017477_0585</name>
</gene>
<dbReference type="Gene3D" id="3.90.1150.60">
    <property type="entry name" value="Methioning gamme-lyase, C-terminal domain"/>
    <property type="match status" value="1"/>
</dbReference>
<dbReference type="InterPro" id="IPR015424">
    <property type="entry name" value="PyrdxlP-dep_Trfase"/>
</dbReference>
<keyword evidence="1" id="KW-0456">Lyase</keyword>
<dbReference type="AlphaFoldDB" id="A0A1W1URY8"/>
<dbReference type="Proteomes" id="UP000192368">
    <property type="component" value="Unassembled WGS sequence"/>
</dbReference>
<dbReference type="OrthoDB" id="9764766at2"/>
<dbReference type="EMBL" id="FWWR01000009">
    <property type="protein sequence ID" value="SMB83591.1"/>
    <property type="molecule type" value="Genomic_DNA"/>
</dbReference>
<protein>
    <submittedName>
        <fullName evidence="1">Cystathionine beta-lyase family protein involved in aluminum resistance</fullName>
    </submittedName>
</protein>
<organism evidence="1 2">
    <name type="scientific">Peptoniphilus asaccharolyticus DSM 20463</name>
    <dbReference type="NCBI Taxonomy" id="573058"/>
    <lineage>
        <taxon>Bacteria</taxon>
        <taxon>Bacillati</taxon>
        <taxon>Bacillota</taxon>
        <taxon>Tissierellia</taxon>
        <taxon>Tissierellales</taxon>
        <taxon>Peptoniphilaceae</taxon>
        <taxon>Peptoniphilus</taxon>
    </lineage>
</organism>
<dbReference type="Gene3D" id="3.40.640.10">
    <property type="entry name" value="Type I PLP-dependent aspartate aminotransferase-like (Major domain)"/>
    <property type="match status" value="1"/>
</dbReference>
<dbReference type="GO" id="GO:0016829">
    <property type="term" value="F:lyase activity"/>
    <property type="evidence" value="ECO:0007669"/>
    <property type="project" value="UniProtKB-KW"/>
</dbReference>
<reference evidence="2" key="1">
    <citation type="submission" date="2017-04" db="EMBL/GenBank/DDBJ databases">
        <authorList>
            <person name="Varghese N."/>
            <person name="Submissions S."/>
        </authorList>
    </citation>
    <scope>NUCLEOTIDE SEQUENCE [LARGE SCALE GENOMIC DNA]</scope>
    <source>
        <strain evidence="2">DSM 20463</strain>
    </source>
</reference>
<accession>A0A1W1URY8</accession>
<keyword evidence="2" id="KW-1185">Reference proteome</keyword>
<dbReference type="InterPro" id="IPR009651">
    <property type="entry name" value="Met_g_lyase_put"/>
</dbReference>
<name>A0A1W1URY8_PEPAS</name>
<evidence type="ECO:0000313" key="2">
    <source>
        <dbReference type="Proteomes" id="UP000192368"/>
    </source>
</evidence>
<evidence type="ECO:0000313" key="1">
    <source>
        <dbReference type="EMBL" id="SMB83591.1"/>
    </source>
</evidence>
<dbReference type="STRING" id="573058.SAMN00017477_0585"/>
<proteinExistence type="predicted"/>
<dbReference type="PANTHER" id="PTHR46658">
    <property type="entry name" value="CYS OR MET METABOLISM PYRIDOXAL-PHOSPHATE-DEPENDENT ENZYME"/>
    <property type="match status" value="1"/>
</dbReference>
<dbReference type="RefSeq" id="WP_084230248.1">
    <property type="nucleotide sequence ID" value="NZ_FWWR01000009.1"/>
</dbReference>
<dbReference type="InterPro" id="IPR015421">
    <property type="entry name" value="PyrdxlP-dep_Trfase_major"/>
</dbReference>
<dbReference type="PANTHER" id="PTHR46658:SF1">
    <property type="entry name" value="CYS OR MET METABOLISM PYRIDOXAL-PHOSPHATE-DEPENDENT ENZYME"/>
    <property type="match status" value="1"/>
</dbReference>
<dbReference type="Pfam" id="PF06838">
    <property type="entry name" value="Met_gamma_lyase"/>
    <property type="match status" value="1"/>
</dbReference>
<sequence>MENNFLDRFKIDKEVFKFVEECENELKSSFSEFEPISFYNQMKILDAMRENGLKSTDFNWTTGYGYGDEGRDKVESIYSNIFNTEDALVRPNIVSGTHAISLALKSILSYGDELIYISGAPYDTLRKVIGIDGNEPGNFIENGIKYGQVDLIDGHIDIKKSIEAISDKTKVVAIQRSTGYSNRKAFTTDELKDVITAIKKEYPEVIIFIDNCYGEFTDYEEPTDFGADYMAGSLIKNPGGGLAYSGGYIVGRQDLIDRISNNLTAPGIGKECGLSFGMTRQILQGLFIAPKVVEDAIKVARLFSLAFEKLGYATLPKSSDKRSDIITSIELKKPELLEKFCIAIQSASPVDHQFTPQAWDMPGYENKVIMAAGGFIEGSSIELSADGPMREPYYAYFQGGLSYYHGKYALINVLTEFKDDINRVKNKM</sequence>